<dbReference type="GO" id="GO:0016020">
    <property type="term" value="C:membrane"/>
    <property type="evidence" value="ECO:0007669"/>
    <property type="project" value="UniProtKB-SubCell"/>
</dbReference>
<dbReference type="AlphaFoldDB" id="A0A1X2LT37"/>
<proteinExistence type="predicted"/>
<comment type="subcellular location">
    <subcellularLocation>
        <location evidence="1">Membrane</location>
    </subcellularLocation>
</comment>
<evidence type="ECO:0000256" key="4">
    <source>
        <dbReference type="SAM" id="Phobius"/>
    </source>
</evidence>
<evidence type="ECO:0000256" key="3">
    <source>
        <dbReference type="SAM" id="MobiDB-lite"/>
    </source>
</evidence>
<evidence type="ECO:0000256" key="1">
    <source>
        <dbReference type="ARBA" id="ARBA00004370"/>
    </source>
</evidence>
<organism evidence="5 6">
    <name type="scientific">Mycobacterium decipiens</name>
    <dbReference type="NCBI Taxonomy" id="1430326"/>
    <lineage>
        <taxon>Bacteria</taxon>
        <taxon>Bacillati</taxon>
        <taxon>Actinomycetota</taxon>
        <taxon>Actinomycetes</taxon>
        <taxon>Mycobacteriales</taxon>
        <taxon>Mycobacteriaceae</taxon>
        <taxon>Mycobacterium</taxon>
    </lineage>
</organism>
<protein>
    <recommendedName>
        <fullName evidence="7">Mammalian cell entry protein</fullName>
    </recommendedName>
</protein>
<dbReference type="STRING" id="1430326.B8W66_14990"/>
<evidence type="ECO:0000256" key="2">
    <source>
        <dbReference type="ARBA" id="ARBA00023136"/>
    </source>
</evidence>
<reference evidence="5 6" key="1">
    <citation type="submission" date="2017-04" db="EMBL/GenBank/DDBJ databases">
        <title>The new phylogeny of genus Mycobacterium.</title>
        <authorList>
            <person name="Tortoli E."/>
            <person name="Trovato A."/>
            <person name="Cirillo D.M."/>
        </authorList>
    </citation>
    <scope>NUCLEOTIDE SEQUENCE [LARGE SCALE GENOMIC DNA]</scope>
    <source>
        <strain evidence="5 6">TBL 1200985</strain>
    </source>
</reference>
<accession>A0A1X2LT37</accession>
<evidence type="ECO:0000313" key="5">
    <source>
        <dbReference type="EMBL" id="OSC39970.1"/>
    </source>
</evidence>
<feature type="transmembrane region" description="Helical" evidence="4">
    <location>
        <begin position="100"/>
        <end position="122"/>
    </location>
</feature>
<keyword evidence="4" id="KW-0812">Transmembrane</keyword>
<dbReference type="EMBL" id="NCXP01000018">
    <property type="protein sequence ID" value="OSC39970.1"/>
    <property type="molecule type" value="Genomic_DNA"/>
</dbReference>
<dbReference type="Proteomes" id="UP000193247">
    <property type="component" value="Unassembled WGS sequence"/>
</dbReference>
<comment type="caution">
    <text evidence="5">The sequence shown here is derived from an EMBL/GenBank/DDBJ whole genome shotgun (WGS) entry which is preliminary data.</text>
</comment>
<gene>
    <name evidence="5" type="ORF">B8W66_14990</name>
</gene>
<dbReference type="OrthoDB" id="4774723at2"/>
<evidence type="ECO:0000313" key="6">
    <source>
        <dbReference type="Proteomes" id="UP000193247"/>
    </source>
</evidence>
<feature type="region of interest" description="Disordered" evidence="3">
    <location>
        <begin position="1"/>
        <end position="45"/>
    </location>
</feature>
<dbReference type="PANTHER" id="PTHR37042">
    <property type="entry name" value="OUTER MEMBRANE PROTEIN RV1973"/>
    <property type="match status" value="1"/>
</dbReference>
<name>A0A1X2LT37_9MYCO</name>
<dbReference type="PANTHER" id="PTHR37042:SF4">
    <property type="entry name" value="OUTER MEMBRANE PROTEIN RV1973"/>
    <property type="match status" value="1"/>
</dbReference>
<sequence length="254" mass="27542">MSSRESTSVAAAQDAAARAQERAEAARARATRLRKQAEVGVPTAGDGPARIVARLKPDRPAPQRAVPARIVARLKPDRPAPQRAVPARIVARLKHPGRKAVIVVAVTVFSLTSLVVSGLMLWQHHTIMNERQRAQEFAAAARHGVVILMSIDANHAKQDFQRIIDASTGQLKNQLEVTALALAEGVEQSKVSTKVTVDAVAVMSMARNSAVVLVAAKSERSSPDYTKQADPWRILVHLDRDGDQLKMSKVEFLP</sequence>
<keyword evidence="2 4" id="KW-0472">Membrane</keyword>
<dbReference type="RefSeq" id="WP_085325795.1">
    <property type="nucleotide sequence ID" value="NZ_NCXP01000018.1"/>
</dbReference>
<keyword evidence="4" id="KW-1133">Transmembrane helix</keyword>
<keyword evidence="6" id="KW-1185">Reference proteome</keyword>
<evidence type="ECO:0008006" key="7">
    <source>
        <dbReference type="Google" id="ProtNLM"/>
    </source>
</evidence>